<dbReference type="InterPro" id="IPR051698">
    <property type="entry name" value="Transposase_11-like"/>
</dbReference>
<dbReference type="AlphaFoldDB" id="A0A977PTX8"/>
<name>A0A977PTX8_9CYAN</name>
<dbReference type="Proteomes" id="UP001065613">
    <property type="component" value="Chromosome"/>
</dbReference>
<organism evidence="2">
    <name type="scientific">Woronichinia naegeliana WA131</name>
    <dbReference type="NCBI Taxonomy" id="2824559"/>
    <lineage>
        <taxon>Bacteria</taxon>
        <taxon>Bacillati</taxon>
        <taxon>Cyanobacteriota</taxon>
        <taxon>Cyanophyceae</taxon>
        <taxon>Synechococcales</taxon>
        <taxon>Coelosphaeriaceae</taxon>
        <taxon>Woronichinia</taxon>
    </lineage>
</organism>
<dbReference type="Pfam" id="PF13808">
    <property type="entry name" value="DDE_Tnp_1_assoc"/>
    <property type="match status" value="1"/>
</dbReference>
<dbReference type="InterPro" id="IPR032806">
    <property type="entry name" value="YbfD_N"/>
</dbReference>
<dbReference type="PANTHER" id="PTHR30298:SF0">
    <property type="entry name" value="PROTEIN YBFL-RELATED"/>
    <property type="match status" value="1"/>
</dbReference>
<dbReference type="PANTHER" id="PTHR30298">
    <property type="entry name" value="H REPEAT-ASSOCIATED PREDICTED TRANSPOSASE"/>
    <property type="match status" value="1"/>
</dbReference>
<gene>
    <name evidence="2" type="ORF">KA717_26670</name>
</gene>
<evidence type="ECO:0000313" key="2">
    <source>
        <dbReference type="EMBL" id="UXE59396.1"/>
    </source>
</evidence>
<feature type="domain" description="H repeat-associated protein N-terminal" evidence="1">
    <location>
        <begin position="27"/>
        <end position="94"/>
    </location>
</feature>
<reference evidence="2" key="1">
    <citation type="submission" date="2021-04" db="EMBL/GenBank/DDBJ databases">
        <title>Genome sequence of Woronichinia naegeliana from Washington state freshwater lake bloom.</title>
        <authorList>
            <person name="Dreher T.W."/>
        </authorList>
    </citation>
    <scope>NUCLEOTIDE SEQUENCE</scope>
    <source>
        <strain evidence="2">WA131</strain>
    </source>
</reference>
<dbReference type="EMBL" id="CP073041">
    <property type="protein sequence ID" value="UXE59396.1"/>
    <property type="molecule type" value="Genomic_DNA"/>
</dbReference>
<dbReference type="KEGG" id="wna:KA717_26670"/>
<protein>
    <submittedName>
        <fullName evidence="2">Transposase family protein</fullName>
    </submittedName>
</protein>
<accession>A0A977PTX8</accession>
<proteinExistence type="predicted"/>
<sequence length="123" mass="13542">MAKGFGARVLTPQQEKEVKIIKRSILKHFQCLKEPRTGRRQDHNLTAIVTIGILAVLSGADGFVAIEAYGKAKREWLEMFLELPKGIPSHDTLRCDYPGAGLPCIVPLLAMPPLANIPELAIE</sequence>
<evidence type="ECO:0000259" key="1">
    <source>
        <dbReference type="Pfam" id="PF13808"/>
    </source>
</evidence>